<evidence type="ECO:0008006" key="3">
    <source>
        <dbReference type="Google" id="ProtNLM"/>
    </source>
</evidence>
<organism evidence="1 2">
    <name type="scientific">Brotocaccenecus cirricatena</name>
    <dbReference type="NCBI Taxonomy" id="3064195"/>
    <lineage>
        <taxon>Bacteria</taxon>
        <taxon>Bacillati</taxon>
        <taxon>Bacillota</taxon>
        <taxon>Clostridia</taxon>
        <taxon>Eubacteriales</taxon>
        <taxon>Oscillospiraceae</taxon>
        <taxon>Brotocaccenecus</taxon>
    </lineage>
</organism>
<dbReference type="Proteomes" id="UP001199319">
    <property type="component" value="Unassembled WGS sequence"/>
</dbReference>
<sequence>MSAENRLTSIVSYPERGTGGNNRYRGNCSPKLIEDLIGFFRPAEICDYMCGSGTTQDAAHSMGIISHCYDLHSGFDLINCEIPERPEFVFWHPPYWDLITYSDVMYKASEVQSKYGYDPRQFDLSRIPKWEDFVRVMNYAMMKQFCALERGGRMAVLVGDIKKKGQLYSMLFELIKPGTLENVIIKAQHNCFSNQTQYSGHFIPILHEYLLIIKKDASLVYPILMTEPVQKDIRDMNGATWRDVVAAVLETCQSPVSLAYIYEQVEPYTKARKNQWWKEKVRQTLQCSPQLFVNTGRGMWALNRSA</sequence>
<keyword evidence="2" id="KW-1185">Reference proteome</keyword>
<accession>A0AAE3A929</accession>
<comment type="caution">
    <text evidence="1">The sequence shown here is derived from an EMBL/GenBank/DDBJ whole genome shotgun (WGS) entry which is preliminary data.</text>
</comment>
<dbReference type="SUPFAM" id="SSF53335">
    <property type="entry name" value="S-adenosyl-L-methionine-dependent methyltransferases"/>
    <property type="match status" value="1"/>
</dbReference>
<dbReference type="EMBL" id="JAJEPW010000002">
    <property type="protein sequence ID" value="MCC2128221.1"/>
    <property type="molecule type" value="Genomic_DNA"/>
</dbReference>
<gene>
    <name evidence="1" type="ORF">LKD37_01585</name>
</gene>
<protein>
    <recommendedName>
        <fullName evidence="3">DNA methylase N-4/N-6 domain-containing protein</fullName>
    </recommendedName>
</protein>
<evidence type="ECO:0000313" key="1">
    <source>
        <dbReference type="EMBL" id="MCC2128221.1"/>
    </source>
</evidence>
<evidence type="ECO:0000313" key="2">
    <source>
        <dbReference type="Proteomes" id="UP001199319"/>
    </source>
</evidence>
<dbReference type="AlphaFoldDB" id="A0AAE3A929"/>
<dbReference type="InterPro" id="IPR029063">
    <property type="entry name" value="SAM-dependent_MTases_sf"/>
</dbReference>
<reference evidence="1" key="1">
    <citation type="submission" date="2021-10" db="EMBL/GenBank/DDBJ databases">
        <title>Anaerobic single-cell dispensing facilitates the cultivation of human gut bacteria.</title>
        <authorList>
            <person name="Afrizal A."/>
        </authorList>
    </citation>
    <scope>NUCLEOTIDE SEQUENCE</scope>
    <source>
        <strain evidence="1">CLA-AA-H272</strain>
    </source>
</reference>
<dbReference type="Gene3D" id="3.40.50.150">
    <property type="entry name" value="Vaccinia Virus protein VP39"/>
    <property type="match status" value="1"/>
</dbReference>
<proteinExistence type="predicted"/>
<dbReference type="RefSeq" id="WP_302927634.1">
    <property type="nucleotide sequence ID" value="NZ_JAJEPW010000002.1"/>
</dbReference>
<name>A0AAE3A929_9FIRM</name>